<feature type="compositionally biased region" description="Low complexity" evidence="1">
    <location>
        <begin position="146"/>
        <end position="157"/>
    </location>
</feature>
<name>A0AAD5V906_9APHY</name>
<comment type="caution">
    <text evidence="2">The sequence shown here is derived from an EMBL/GenBank/DDBJ whole genome shotgun (WGS) entry which is preliminary data.</text>
</comment>
<accession>A0AAD5V906</accession>
<feature type="compositionally biased region" description="Basic and acidic residues" evidence="1">
    <location>
        <begin position="23"/>
        <end position="34"/>
    </location>
</feature>
<dbReference type="AlphaFoldDB" id="A0AAD5V906"/>
<dbReference type="Proteomes" id="UP001212997">
    <property type="component" value="Unassembled WGS sequence"/>
</dbReference>
<organism evidence="2 3">
    <name type="scientific">Meripilus lineatus</name>
    <dbReference type="NCBI Taxonomy" id="2056292"/>
    <lineage>
        <taxon>Eukaryota</taxon>
        <taxon>Fungi</taxon>
        <taxon>Dikarya</taxon>
        <taxon>Basidiomycota</taxon>
        <taxon>Agaricomycotina</taxon>
        <taxon>Agaricomycetes</taxon>
        <taxon>Polyporales</taxon>
        <taxon>Meripilaceae</taxon>
        <taxon>Meripilus</taxon>
    </lineage>
</organism>
<evidence type="ECO:0000313" key="3">
    <source>
        <dbReference type="Proteomes" id="UP001212997"/>
    </source>
</evidence>
<feature type="compositionally biased region" description="Polar residues" evidence="1">
    <location>
        <begin position="72"/>
        <end position="88"/>
    </location>
</feature>
<evidence type="ECO:0000256" key="1">
    <source>
        <dbReference type="SAM" id="MobiDB-lite"/>
    </source>
</evidence>
<feature type="region of interest" description="Disordered" evidence="1">
    <location>
        <begin position="264"/>
        <end position="429"/>
    </location>
</feature>
<feature type="compositionally biased region" description="Basic residues" evidence="1">
    <location>
        <begin position="201"/>
        <end position="212"/>
    </location>
</feature>
<feature type="compositionally biased region" description="Basic residues" evidence="1">
    <location>
        <begin position="373"/>
        <end position="384"/>
    </location>
</feature>
<reference evidence="2" key="1">
    <citation type="submission" date="2022-07" db="EMBL/GenBank/DDBJ databases">
        <title>Genome Sequence of Physisporinus lineatus.</title>
        <authorList>
            <person name="Buettner E."/>
        </authorList>
    </citation>
    <scope>NUCLEOTIDE SEQUENCE</scope>
    <source>
        <strain evidence="2">VT162</strain>
    </source>
</reference>
<feature type="compositionally biased region" description="Basic and acidic residues" evidence="1">
    <location>
        <begin position="58"/>
        <end position="71"/>
    </location>
</feature>
<protein>
    <submittedName>
        <fullName evidence="2">Uncharacterized protein</fullName>
    </submittedName>
</protein>
<proteinExistence type="predicted"/>
<feature type="compositionally biased region" description="Basic residues" evidence="1">
    <location>
        <begin position="46"/>
        <end position="57"/>
    </location>
</feature>
<sequence>MPKTRGILDSSPIRVSPRKHKQPERPSESTKVAEKPSAVALPTPPRTRKRKRTRRTSRVTDSDSEEDHKLSSEPSAQTQNVPSGSSGQDVLVLGHKKRRMFQLDVIAEELSNRAAEDEFWTGTSSAVPPKTSKPVAPRGRTRSRSTTRSPSSSPPARQLGRSNTGLFSPPPSKRHPTNTRSRPVTPSPRTPPPRTPPPRTPPRRARTPVRRRLFPERDSPNNPFLAKDDDSLGSDFNPELPHTPLRHVEKPTITYVFRGVKGVFENPLYDPSQPDGVPRPCPGSPSQLHPSDPDFSPTPYCPPKLLFPEARTRDHARRLRARKDDVPAPSTGSRGEGSSKPAAPTKSSNGKGKGKAQKSEWDTSDEEDAPQHERHRPGFTRPKQKSPVVPLVREESTEQVDSVPEAEGDIASKSKKTLRGTNRRAVSKH</sequence>
<feature type="compositionally biased region" description="Basic residues" evidence="1">
    <location>
        <begin position="413"/>
        <end position="429"/>
    </location>
</feature>
<evidence type="ECO:0000313" key="2">
    <source>
        <dbReference type="EMBL" id="KAJ3485298.1"/>
    </source>
</evidence>
<feature type="region of interest" description="Disordered" evidence="1">
    <location>
        <begin position="113"/>
        <end position="246"/>
    </location>
</feature>
<dbReference type="EMBL" id="JANAWD010000158">
    <property type="protein sequence ID" value="KAJ3485298.1"/>
    <property type="molecule type" value="Genomic_DNA"/>
</dbReference>
<feature type="compositionally biased region" description="Pro residues" evidence="1">
    <location>
        <begin position="185"/>
        <end position="200"/>
    </location>
</feature>
<keyword evidence="3" id="KW-1185">Reference proteome</keyword>
<gene>
    <name evidence="2" type="ORF">NLI96_g5065</name>
</gene>
<feature type="region of interest" description="Disordered" evidence="1">
    <location>
        <begin position="1"/>
        <end position="91"/>
    </location>
</feature>